<proteinExistence type="predicted"/>
<dbReference type="AlphaFoldDB" id="A0A9W9N2R1"/>
<feature type="compositionally biased region" description="Polar residues" evidence="1">
    <location>
        <begin position="9"/>
        <end position="39"/>
    </location>
</feature>
<dbReference type="RefSeq" id="XP_058310271.1">
    <property type="nucleotide sequence ID" value="XM_058450809.1"/>
</dbReference>
<dbReference type="Proteomes" id="UP001150904">
    <property type="component" value="Unassembled WGS sequence"/>
</dbReference>
<evidence type="ECO:0000313" key="3">
    <source>
        <dbReference type="Proteomes" id="UP001150904"/>
    </source>
</evidence>
<organism evidence="2 3">
    <name type="scientific">Penicillium cinerascens</name>
    <dbReference type="NCBI Taxonomy" id="70096"/>
    <lineage>
        <taxon>Eukaryota</taxon>
        <taxon>Fungi</taxon>
        <taxon>Dikarya</taxon>
        <taxon>Ascomycota</taxon>
        <taxon>Pezizomycotina</taxon>
        <taxon>Eurotiomycetes</taxon>
        <taxon>Eurotiomycetidae</taxon>
        <taxon>Eurotiales</taxon>
        <taxon>Aspergillaceae</taxon>
        <taxon>Penicillium</taxon>
    </lineage>
</organism>
<keyword evidence="3" id="KW-1185">Reference proteome</keyword>
<sequence length="581" mass="65859">MAATEATDDQFTGESSVVSPTDQSANVSGKSNQLGNGNKTPPEYDFDQCVAAMKGKEVPTDLSSFWHRRAVIRGIRDSLEFATSPAIVELCFGDDSRQAYQFSRARNARLIMSDIIPDIEGPATQPYCIWYPELASLETYREVARRYPSMRYQVGRACATAGYTDLYKELDLLPDVSIAEEAREVDKDADIYKIIMSAPQRYAIMNDFTRSINLESPQTPAFLNGDIKPRWALEQRAPPPKNIPDTTADDIDIEEDGFIGLEDLCLEDCDAILGPGDSGQLWMPLPPDLPVLEKRLQTQMAAWDGNVDRYARLMHPRRLRTFTELNCILRGIHHSTMFAKWWAYQMETNPERAIIPDKLLSEGNKHESRKIRTAITARKIMSNEVGGLEDSSDCLPWMIWWPVMPHYNTCYELAKKCPSMRLQVAITCVLCDYETIFKHLKPPPRKALFAAAKRSDNPFYLQYLEECAKKTNIESRYLADFGDYDANESSLEADLEPRKSIAYSSIDFSSMAAGWAENYSIYGSRPANVGGVERYVWLSTETAQKIEHVCGGWYESPNSDYVHLDPNDERFNTVQPILPMQ</sequence>
<comment type="caution">
    <text evidence="2">The sequence shown here is derived from an EMBL/GenBank/DDBJ whole genome shotgun (WGS) entry which is preliminary data.</text>
</comment>
<accession>A0A9W9N2R1</accession>
<gene>
    <name evidence="2" type="ORF">N7498_003747</name>
</gene>
<dbReference type="EMBL" id="JAPQKR010000008">
    <property type="protein sequence ID" value="KAJ5212101.1"/>
    <property type="molecule type" value="Genomic_DNA"/>
</dbReference>
<feature type="region of interest" description="Disordered" evidence="1">
    <location>
        <begin position="1"/>
        <end position="41"/>
    </location>
</feature>
<evidence type="ECO:0000313" key="2">
    <source>
        <dbReference type="EMBL" id="KAJ5212101.1"/>
    </source>
</evidence>
<name>A0A9W9N2R1_9EURO</name>
<dbReference type="OrthoDB" id="4360026at2759"/>
<dbReference type="GeneID" id="83178110"/>
<evidence type="ECO:0000256" key="1">
    <source>
        <dbReference type="SAM" id="MobiDB-lite"/>
    </source>
</evidence>
<reference evidence="2" key="2">
    <citation type="journal article" date="2023" name="IMA Fungus">
        <title>Comparative genomic study of the Penicillium genus elucidates a diverse pangenome and 15 lateral gene transfer events.</title>
        <authorList>
            <person name="Petersen C."/>
            <person name="Sorensen T."/>
            <person name="Nielsen M.R."/>
            <person name="Sondergaard T.E."/>
            <person name="Sorensen J.L."/>
            <person name="Fitzpatrick D.A."/>
            <person name="Frisvad J.C."/>
            <person name="Nielsen K.L."/>
        </authorList>
    </citation>
    <scope>NUCLEOTIDE SEQUENCE</scope>
    <source>
        <strain evidence="2">IBT 15544</strain>
    </source>
</reference>
<protein>
    <submittedName>
        <fullName evidence="2">Uncharacterized protein</fullName>
    </submittedName>
</protein>
<reference evidence="2" key="1">
    <citation type="submission" date="2022-12" db="EMBL/GenBank/DDBJ databases">
        <authorList>
            <person name="Petersen C."/>
        </authorList>
    </citation>
    <scope>NUCLEOTIDE SEQUENCE</scope>
    <source>
        <strain evidence="2">IBT 15544</strain>
    </source>
</reference>